<dbReference type="Proteomes" id="UP000033519">
    <property type="component" value="Unassembled WGS sequence"/>
</dbReference>
<protein>
    <submittedName>
        <fullName evidence="1">Uncharacterized protein</fullName>
    </submittedName>
</protein>
<evidence type="ECO:0000313" key="2">
    <source>
        <dbReference type="Proteomes" id="UP000033519"/>
    </source>
</evidence>
<dbReference type="RefSeq" id="WP_046169882.1">
    <property type="nucleotide sequence ID" value="NZ_FOMB01000038.1"/>
</dbReference>
<sequence>MDKDVVKSAYRQSFVTGMMSYRSMVQCSVLGCCSPLNFIKPQDAPALLTIGLGALPDTQLVYQDCLEQGSHTLQAHDIRAIDVGLQLSPNRPVML</sequence>
<accession>A0ABR5E196</accession>
<dbReference type="EMBL" id="LAPV01000060">
    <property type="protein sequence ID" value="KKC34093.1"/>
    <property type="molecule type" value="Genomic_DNA"/>
</dbReference>
<proteinExistence type="predicted"/>
<gene>
    <name evidence="1" type="ORF">WH91_04840</name>
</gene>
<organism evidence="1 2">
    <name type="scientific">Devosia psychrophila</name>
    <dbReference type="NCBI Taxonomy" id="728005"/>
    <lineage>
        <taxon>Bacteria</taxon>
        <taxon>Pseudomonadati</taxon>
        <taxon>Pseudomonadota</taxon>
        <taxon>Alphaproteobacteria</taxon>
        <taxon>Hyphomicrobiales</taxon>
        <taxon>Devosiaceae</taxon>
        <taxon>Devosia</taxon>
    </lineage>
</organism>
<name>A0ABR5E196_9HYPH</name>
<reference evidence="1 2" key="1">
    <citation type="submission" date="2015-03" db="EMBL/GenBank/DDBJ databases">
        <authorList>
            <person name="Lepp D."/>
            <person name="Hassan Y.I."/>
            <person name="Li X.-Z."/>
            <person name="Zhou T."/>
        </authorList>
    </citation>
    <scope>NUCLEOTIDE SEQUENCE [LARGE SCALE GENOMIC DNA]</scope>
    <source>
        <strain evidence="1 2">Cr7-05</strain>
    </source>
</reference>
<keyword evidence="2" id="KW-1185">Reference proteome</keyword>
<comment type="caution">
    <text evidence="1">The sequence shown here is derived from an EMBL/GenBank/DDBJ whole genome shotgun (WGS) entry which is preliminary data.</text>
</comment>
<evidence type="ECO:0000313" key="1">
    <source>
        <dbReference type="EMBL" id="KKC34093.1"/>
    </source>
</evidence>